<dbReference type="PANTHER" id="PTHR48228:SF5">
    <property type="entry name" value="ALPHA-METHYLACYL-COA RACEMASE"/>
    <property type="match status" value="1"/>
</dbReference>
<dbReference type="OrthoDB" id="7208981at2"/>
<dbReference type="InterPro" id="IPR050509">
    <property type="entry name" value="CoA-transferase_III"/>
</dbReference>
<dbReference type="Gene3D" id="3.40.50.10540">
    <property type="entry name" value="Crotonobetainyl-coa:carnitine coa-transferase, domain 1"/>
    <property type="match status" value="1"/>
</dbReference>
<dbReference type="RefSeq" id="WP_142494121.1">
    <property type="nucleotide sequence ID" value="NZ_FXTO01000021.1"/>
</dbReference>
<name>A0A521EX44_9RHOB</name>
<gene>
    <name evidence="2" type="ORF">SAMN06265173_1218</name>
</gene>
<feature type="region of interest" description="Disordered" evidence="1">
    <location>
        <begin position="330"/>
        <end position="352"/>
    </location>
</feature>
<protein>
    <submittedName>
        <fullName evidence="2">Alpha-methylacyl-CoA racemase</fullName>
    </submittedName>
</protein>
<dbReference type="InterPro" id="IPR003673">
    <property type="entry name" value="CoA-Trfase_fam_III"/>
</dbReference>
<dbReference type="GO" id="GO:0003824">
    <property type="term" value="F:catalytic activity"/>
    <property type="evidence" value="ECO:0007669"/>
    <property type="project" value="InterPro"/>
</dbReference>
<reference evidence="2 3" key="1">
    <citation type="submission" date="2017-05" db="EMBL/GenBank/DDBJ databases">
        <authorList>
            <person name="Varghese N."/>
            <person name="Submissions S."/>
        </authorList>
    </citation>
    <scope>NUCLEOTIDE SEQUENCE [LARGE SCALE GENOMIC DNA]</scope>
    <source>
        <strain evidence="2 3">DSM 29506</strain>
    </source>
</reference>
<evidence type="ECO:0000313" key="3">
    <source>
        <dbReference type="Proteomes" id="UP000316030"/>
    </source>
</evidence>
<keyword evidence="3" id="KW-1185">Reference proteome</keyword>
<proteinExistence type="predicted"/>
<dbReference type="Proteomes" id="UP000316030">
    <property type="component" value="Unassembled WGS sequence"/>
</dbReference>
<evidence type="ECO:0000313" key="2">
    <source>
        <dbReference type="EMBL" id="SMO88485.1"/>
    </source>
</evidence>
<evidence type="ECO:0000256" key="1">
    <source>
        <dbReference type="SAM" id="MobiDB-lite"/>
    </source>
</evidence>
<accession>A0A521EX44</accession>
<dbReference type="EMBL" id="FXTO01000021">
    <property type="protein sequence ID" value="SMO88485.1"/>
    <property type="molecule type" value="Genomic_DNA"/>
</dbReference>
<dbReference type="InterPro" id="IPR044855">
    <property type="entry name" value="CoA-Trfase_III_dom3_sf"/>
</dbReference>
<dbReference type="AlphaFoldDB" id="A0A521EX44"/>
<dbReference type="SUPFAM" id="SSF89796">
    <property type="entry name" value="CoA-transferase family III (CaiB/BaiF)"/>
    <property type="match status" value="1"/>
</dbReference>
<dbReference type="PANTHER" id="PTHR48228">
    <property type="entry name" value="SUCCINYL-COA--D-CITRAMALATE COA-TRANSFERASE"/>
    <property type="match status" value="1"/>
</dbReference>
<dbReference type="Pfam" id="PF02515">
    <property type="entry name" value="CoA_transf_3"/>
    <property type="match status" value="1"/>
</dbReference>
<sequence length="376" mass="40188">MTNGPLDGLRVVEMAGIGPAPLAGQFLSDLGAEVILITRKSGKANKADINNRGKRSVALNLKDPKGIEAALKLIGSADVLIEGFRPGVMERMGLGPDDCLHANPRLVYGRMTGWGQTGPMSQMAGHDINYLGITGVLHAIGKRDLPPIPPLNIGADYAGGTMFLLLGILSALFERQHSGRGQVIDAAMVDGAPALLALIHSMIAMGTWGEQRESNWLDGGAPFYRSYECADGKYMSVGPLEPQFFAQLVDLAGLPADHKITQNDETEWPQRHDLYAQVFRTKTRDEWTALFDGTDACVAPVLTWSEAPQHPHMKARGVFTEVDGVTQVTPAPRFSRSAPGPVGKPPAPGSDTETVLAELGYDADTIAGLRDSGTLT</sequence>
<organism evidence="2 3">
    <name type="scientific">Thalassovita litoralis</name>
    <dbReference type="NCBI Taxonomy" id="1010611"/>
    <lineage>
        <taxon>Bacteria</taxon>
        <taxon>Pseudomonadati</taxon>
        <taxon>Pseudomonadota</taxon>
        <taxon>Alphaproteobacteria</taxon>
        <taxon>Rhodobacterales</taxon>
        <taxon>Roseobacteraceae</taxon>
        <taxon>Thalassovita</taxon>
    </lineage>
</organism>
<dbReference type="InterPro" id="IPR023606">
    <property type="entry name" value="CoA-Trfase_III_dom_1_sf"/>
</dbReference>
<dbReference type="Gene3D" id="3.30.1540.10">
    <property type="entry name" value="formyl-coa transferase, domain 3"/>
    <property type="match status" value="1"/>
</dbReference>